<proteinExistence type="predicted"/>
<feature type="transmembrane region" description="Helical" evidence="1">
    <location>
        <begin position="59"/>
        <end position="78"/>
    </location>
</feature>
<keyword evidence="1" id="KW-1133">Transmembrane helix</keyword>
<sequence>MKAIDRLKDLHFSRDPALYDQWSIDRIINSIQSAKENKKWFENASNNARIYRVIAVEPCLFAAASVIAGVVYLMTSNFAAEIGIGSPSALMLYLMICALGSIPFYLIRWVAVIPRAKWTNKVNWSWKEVLPYNLATATDKTLAHNFKQRKANKAEFLSKEKRMKDNFSSLITPGLEFPYEYVHKLTEDSEVRAIYIKMLRDQLENKLNNDKALIQNRFEQLVGTEMHRENESWSEISNPDHRIYGSFKE</sequence>
<dbReference type="AlphaFoldDB" id="A0A5Q6PFK1"/>
<comment type="caution">
    <text evidence="2">The sequence shown here is derived from an EMBL/GenBank/DDBJ whole genome shotgun (WGS) entry which is preliminary data.</text>
</comment>
<dbReference type="Proteomes" id="UP000323225">
    <property type="component" value="Unassembled WGS sequence"/>
</dbReference>
<evidence type="ECO:0000256" key="1">
    <source>
        <dbReference type="SAM" id="Phobius"/>
    </source>
</evidence>
<dbReference type="EMBL" id="VUAA01000022">
    <property type="protein sequence ID" value="KAA1253399.1"/>
    <property type="molecule type" value="Genomic_DNA"/>
</dbReference>
<keyword evidence="1" id="KW-0472">Membrane</keyword>
<protein>
    <submittedName>
        <fullName evidence="2">DUF2304 domain-containing protein</fullName>
    </submittedName>
</protein>
<keyword evidence="1" id="KW-0812">Transmembrane</keyword>
<accession>A0A5Q6PFK1</accession>
<reference evidence="2 3" key="1">
    <citation type="submission" date="2019-09" db="EMBL/GenBank/DDBJ databases">
        <authorList>
            <person name="Kritzky A."/>
            <person name="Schelkanova E.Y."/>
            <person name="Alkhova Z.V."/>
            <person name="Smirnova N.I."/>
        </authorList>
    </citation>
    <scope>NUCLEOTIDE SEQUENCE [LARGE SCALE GENOMIC DNA]</scope>
    <source>
        <strain evidence="2 3">M1526</strain>
    </source>
</reference>
<name>A0A5Q6PFK1_VIBCL</name>
<gene>
    <name evidence="2" type="ORF">F0M16_17860</name>
</gene>
<evidence type="ECO:0000313" key="3">
    <source>
        <dbReference type="Proteomes" id="UP000323225"/>
    </source>
</evidence>
<evidence type="ECO:0000313" key="2">
    <source>
        <dbReference type="EMBL" id="KAA1253399.1"/>
    </source>
</evidence>
<feature type="transmembrane region" description="Helical" evidence="1">
    <location>
        <begin position="90"/>
        <end position="111"/>
    </location>
</feature>
<organism evidence="2 3">
    <name type="scientific">Vibrio cholerae</name>
    <dbReference type="NCBI Taxonomy" id="666"/>
    <lineage>
        <taxon>Bacteria</taxon>
        <taxon>Pseudomonadati</taxon>
        <taxon>Pseudomonadota</taxon>
        <taxon>Gammaproteobacteria</taxon>
        <taxon>Vibrionales</taxon>
        <taxon>Vibrionaceae</taxon>
        <taxon>Vibrio</taxon>
    </lineage>
</organism>